<feature type="transmembrane region" description="Helical" evidence="1">
    <location>
        <begin position="907"/>
        <end position="936"/>
    </location>
</feature>
<sequence>MLIDFSTEIMLNFNSKEYYRVLVLLVNCYPEELTASAKAASAIALVRLGRLRGAVHFLIQAIEAAPNPSDRKLYMFVLKTILEDNGRRSPKFSKIVNDTIATDEDRKIIGSWMGYFYNLPPPQPLLAQVQRYETAGGLITPNSFCAAVKRDTSNTRLVDEKTLPYRIFDLIEEFGPWDVTNSLIKSHYNHNTKIRRLIESSSSLLTLEEDMTGALDFSAISCVRATLAMIYFLKHDYQKACLWCDEYFSLSDHLRLVLSPDNMSGVATKDIVTVSMIMTNCIELGILADIPLLETLLSRLLDPKTSMIELRREENSTDGESITDLGSSDLCERHVWNSLSTQEESPHVLSFSMRKSQFFSCCGHLHRQIAAKKATPVNISIDCEKQLLGKCYDFNECIETARSYILAAACHPLDDPLLYRMYDRVIWALCLAGGIHTRVVSMFLTARNKAQYAATFVPAIREQPFDNKTYLVGHSPGMPHRPKSAPLSSFSSRSYSFVNLHRLQGRPVSLAEPCGPYRPQAVIRRGNSKKNQSNWFSDNKHDSVFSGAVISPWPDFKDLHETLYEMYQFITMTHRFARNKLIFDDLDPVFLSPSVFEHNLGNEGTTIFLANQYFPGVKKFKASSGLFIEPELRPRIKLSPEIVERHFALSKDLARFHKFDTLYIPVLFNMESDSDEDIENFDIFRDLDLDLMDVFTRSQRAELRRMARMHNLRTTSDFVRLFQQRRNERILKIHWLFGLFPLPNVDYALLWRRHRPADLVRSSMRFFVAITAAAVRLSRLFVYGIAVFQWLRDILQAVLIYSSMVTFSPNFFVDIETYIFRDSKDVLRPRNATSWIDNLPINDGSVFDWNLWLTLLRDMVSSTVRLQCSTDSVTKEQTCEIDRNALIFRFSDVVALHFPIFDRLPSIVLTILMVFIYVAYGFAGQMISFNVLFYFMMQVYNRLSSMIRFTTGIAKILWHNGADLIM</sequence>
<keyword evidence="1" id="KW-0472">Membrane</keyword>
<organism evidence="2">
    <name type="scientific">Candidozyma auris</name>
    <name type="common">Yeast</name>
    <name type="synonym">Candida auris</name>
    <dbReference type="NCBI Taxonomy" id="498019"/>
    <lineage>
        <taxon>Eukaryota</taxon>
        <taxon>Fungi</taxon>
        <taxon>Dikarya</taxon>
        <taxon>Ascomycota</taxon>
        <taxon>Saccharomycotina</taxon>
        <taxon>Pichiomycetes</taxon>
        <taxon>Metschnikowiaceae</taxon>
        <taxon>Candidozyma</taxon>
    </lineage>
</organism>
<reference evidence="2" key="1">
    <citation type="submission" date="2021-06" db="EMBL/GenBank/DDBJ databases">
        <title>Candida auris outbreak in lebanese hospital.</title>
        <authorList>
            <person name="Finianos M."/>
        </authorList>
    </citation>
    <scope>NUCLEOTIDE SEQUENCE</scope>
    <source>
        <strain evidence="2">CA7LBN</strain>
    </source>
</reference>
<dbReference type="Proteomes" id="UP000825438">
    <property type="component" value="Chromosome I"/>
</dbReference>
<keyword evidence="1" id="KW-0812">Transmembrane</keyword>
<evidence type="ECO:0000313" key="2">
    <source>
        <dbReference type="EMBL" id="QWW22464.1"/>
    </source>
</evidence>
<evidence type="ECO:0000256" key="1">
    <source>
        <dbReference type="SAM" id="Phobius"/>
    </source>
</evidence>
<dbReference type="EMBL" id="CP076749">
    <property type="protein sequence ID" value="QWW22464.1"/>
    <property type="molecule type" value="Genomic_DNA"/>
</dbReference>
<name>A0A8F2VYX9_CANAR</name>
<keyword evidence="1" id="KW-1133">Transmembrane helix</keyword>
<protein>
    <submittedName>
        <fullName evidence="2">Uncharacterized protein</fullName>
    </submittedName>
</protein>
<proteinExistence type="predicted"/>
<accession>A0A8F2VYX9</accession>
<gene>
    <name evidence="2" type="ORF">CA7LBN_001210</name>
</gene>
<dbReference type="AlphaFoldDB" id="A0A8F2VYX9"/>